<name>A0ABT3ZSR8_9BURK</name>
<dbReference type="Proteomes" id="UP001082899">
    <property type="component" value="Unassembled WGS sequence"/>
</dbReference>
<evidence type="ECO:0000256" key="1">
    <source>
        <dbReference type="ARBA" id="ARBA00023125"/>
    </source>
</evidence>
<accession>A0ABT3ZSR8</accession>
<proteinExistence type="predicted"/>
<keyword evidence="1" id="KW-0238">DNA-binding</keyword>
<dbReference type="EMBL" id="JAPMXC010000010">
    <property type="protein sequence ID" value="MCY0389586.1"/>
    <property type="molecule type" value="Genomic_DNA"/>
</dbReference>
<reference evidence="4" key="1">
    <citation type="submission" date="2022-11" db="EMBL/GenBank/DDBJ databases">
        <title>Robbsia betulipollinis sp. nov., isolated from pollen of birch (Betula pendula).</title>
        <authorList>
            <person name="Shi H."/>
            <person name="Ambika Manirajan B."/>
            <person name="Ratering S."/>
            <person name="Geissler-Plaum R."/>
            <person name="Schnell S."/>
        </authorList>
    </citation>
    <scope>NUCLEOTIDE SEQUENCE</scope>
    <source>
        <strain evidence="4">Bb-Pol-6</strain>
    </source>
</reference>
<dbReference type="InterPro" id="IPR012884">
    <property type="entry name" value="Excisionase-like"/>
</dbReference>
<gene>
    <name evidence="4" type="ORF">OVY01_20785</name>
</gene>
<feature type="domain" description="Excisionase-like" evidence="3">
    <location>
        <begin position="9"/>
        <end position="61"/>
    </location>
</feature>
<comment type="caution">
    <text evidence="4">The sequence shown here is derived from an EMBL/GenBank/DDBJ whole genome shotgun (WGS) entry which is preliminary data.</text>
</comment>
<dbReference type="RefSeq" id="WP_267849479.1">
    <property type="nucleotide sequence ID" value="NZ_JAPMXC010000010.1"/>
</dbReference>
<dbReference type="InterPro" id="IPR038137">
    <property type="entry name" value="Excisionase-like_sf"/>
</dbReference>
<keyword evidence="2" id="KW-0233">DNA recombination</keyword>
<dbReference type="Gene3D" id="1.10.1660.20">
    <property type="match status" value="1"/>
</dbReference>
<dbReference type="InterPro" id="IPR009061">
    <property type="entry name" value="DNA-bd_dom_put_sf"/>
</dbReference>
<evidence type="ECO:0000313" key="5">
    <source>
        <dbReference type="Proteomes" id="UP001082899"/>
    </source>
</evidence>
<organism evidence="4 5">
    <name type="scientific">Robbsia betulipollinis</name>
    <dbReference type="NCBI Taxonomy" id="2981849"/>
    <lineage>
        <taxon>Bacteria</taxon>
        <taxon>Pseudomonadati</taxon>
        <taxon>Pseudomonadota</taxon>
        <taxon>Betaproteobacteria</taxon>
        <taxon>Burkholderiales</taxon>
        <taxon>Burkholderiaceae</taxon>
        <taxon>Robbsia</taxon>
    </lineage>
</organism>
<dbReference type="SUPFAM" id="SSF46955">
    <property type="entry name" value="Putative DNA-binding domain"/>
    <property type="match status" value="1"/>
</dbReference>
<evidence type="ECO:0000313" key="4">
    <source>
        <dbReference type="EMBL" id="MCY0389586.1"/>
    </source>
</evidence>
<sequence length="70" mass="8165">MTTCKLIPIAEWAKKLMGDYSPHPNTLRNWVHGGKISPQPVRMGLKFFVREDARYIDPQAERRERILSGR</sequence>
<protein>
    <recommendedName>
        <fullName evidence="3">Excisionase-like domain-containing protein</fullName>
    </recommendedName>
</protein>
<keyword evidence="5" id="KW-1185">Reference proteome</keyword>
<evidence type="ECO:0000259" key="3">
    <source>
        <dbReference type="Pfam" id="PF07825"/>
    </source>
</evidence>
<dbReference type="Pfam" id="PF07825">
    <property type="entry name" value="Exc"/>
    <property type="match status" value="1"/>
</dbReference>
<evidence type="ECO:0000256" key="2">
    <source>
        <dbReference type="ARBA" id="ARBA00023172"/>
    </source>
</evidence>